<proteinExistence type="predicted"/>
<dbReference type="Ensembl" id="ENSLLTT00000013344.1">
    <property type="protein sequence ID" value="ENSLLTP00000012845.1"/>
    <property type="gene ID" value="ENSLLTG00000009828.1"/>
</dbReference>
<protein>
    <submittedName>
        <fullName evidence="2">Uncharacterized protein</fullName>
    </submittedName>
</protein>
<name>A0A8C5S893_LATLA</name>
<dbReference type="GeneTree" id="ENSGT00390000001859"/>
<keyword evidence="3" id="KW-1185">Reference proteome</keyword>
<dbReference type="PANTHER" id="PTHR22166:SF12">
    <property type="entry name" value="ENDOPLASMIC RETICULUM JUNCTION FORMATION PROTEIN LUNAPARK"/>
    <property type="match status" value="1"/>
</dbReference>
<dbReference type="GO" id="GO:0071782">
    <property type="term" value="C:endoplasmic reticulum tubular network"/>
    <property type="evidence" value="ECO:0007669"/>
    <property type="project" value="TreeGrafter"/>
</dbReference>
<feature type="transmembrane region" description="Helical" evidence="1">
    <location>
        <begin position="88"/>
        <end position="108"/>
    </location>
</feature>
<keyword evidence="1" id="KW-0812">Transmembrane</keyword>
<sequence>YLLSSWGNISQLFPFIYKQAKPSTVEVLEKLDKDIQSLEEFREKNQRQQKLWVGRFLLYSSVLYLLICLVIYLWYLPDEWTARFIMTLPLFAFPLIVWSIRTLLIFFFSKRTERNSEYLIFLFFSRFCKNKHGINGVTLYTGDPYLMILIEISKSAPNGCEVENHVT</sequence>
<keyword evidence="1" id="KW-1133">Transmembrane helix</keyword>
<dbReference type="PANTHER" id="PTHR22166">
    <property type="entry name" value="ENDOPLASMIC RETICULUM JUNCTION FORMATION PROTEIN LUNAPARK"/>
    <property type="match status" value="1"/>
</dbReference>
<dbReference type="GO" id="GO:0071786">
    <property type="term" value="P:endoplasmic reticulum tubular network organization"/>
    <property type="evidence" value="ECO:0007669"/>
    <property type="project" value="InterPro"/>
</dbReference>
<evidence type="ECO:0000313" key="2">
    <source>
        <dbReference type="Ensembl" id="ENSLLTP00000012845.1"/>
    </source>
</evidence>
<evidence type="ECO:0000256" key="1">
    <source>
        <dbReference type="SAM" id="Phobius"/>
    </source>
</evidence>
<dbReference type="AlphaFoldDB" id="A0A8C5S893"/>
<feature type="transmembrane region" description="Helical" evidence="1">
    <location>
        <begin position="56"/>
        <end position="76"/>
    </location>
</feature>
<organism evidence="2 3">
    <name type="scientific">Laticauda laticaudata</name>
    <name type="common">Blue-ringed sea krait</name>
    <name type="synonym">Blue-lipped sea krait</name>
    <dbReference type="NCBI Taxonomy" id="8630"/>
    <lineage>
        <taxon>Eukaryota</taxon>
        <taxon>Metazoa</taxon>
        <taxon>Chordata</taxon>
        <taxon>Craniata</taxon>
        <taxon>Vertebrata</taxon>
        <taxon>Euteleostomi</taxon>
        <taxon>Lepidosauria</taxon>
        <taxon>Squamata</taxon>
        <taxon>Bifurcata</taxon>
        <taxon>Unidentata</taxon>
        <taxon>Episquamata</taxon>
        <taxon>Toxicofera</taxon>
        <taxon>Serpentes</taxon>
        <taxon>Colubroidea</taxon>
        <taxon>Elapidae</taxon>
        <taxon>Laticaudinae</taxon>
        <taxon>Laticauda</taxon>
    </lineage>
</organism>
<dbReference type="InterPro" id="IPR040115">
    <property type="entry name" value="Lnp"/>
</dbReference>
<reference evidence="2" key="1">
    <citation type="submission" date="2025-08" db="UniProtKB">
        <authorList>
            <consortium name="Ensembl"/>
        </authorList>
    </citation>
    <scope>IDENTIFICATION</scope>
</reference>
<reference evidence="2" key="2">
    <citation type="submission" date="2025-09" db="UniProtKB">
        <authorList>
            <consortium name="Ensembl"/>
        </authorList>
    </citation>
    <scope>IDENTIFICATION</scope>
</reference>
<dbReference type="Proteomes" id="UP000694406">
    <property type="component" value="Unplaced"/>
</dbReference>
<evidence type="ECO:0000313" key="3">
    <source>
        <dbReference type="Proteomes" id="UP000694406"/>
    </source>
</evidence>
<keyword evidence="1" id="KW-0472">Membrane</keyword>
<accession>A0A8C5S893</accession>